<dbReference type="EMBL" id="UOFU01000073">
    <property type="protein sequence ID" value="VAW95459.1"/>
    <property type="molecule type" value="Genomic_DNA"/>
</dbReference>
<dbReference type="PANTHER" id="PTHR43031">
    <property type="entry name" value="FAD-DEPENDENT OXIDOREDUCTASE"/>
    <property type="match status" value="1"/>
</dbReference>
<dbReference type="CDD" id="cd00158">
    <property type="entry name" value="RHOD"/>
    <property type="match status" value="1"/>
</dbReference>
<sequence length="272" mass="30821">MIRAYPIFRVLALALLLTPLLAVAETAEFPGRKIYPDVSVITLAHFKARRHEVLVVDVRSAYEYQTLHITGAINIPLADERFAGRLANLRAENAKDIIVYCNGKTCMKSYKAARKCAEANISNVYAYDAGIMDWARAYPGAAELLGEMLGDPGKLISKDDFSRRLLDPGAFGERVASSNAYVLDVRDSFQRDALGLFPGRERRVVLDNSEKLDRYIYQGLREGREFLIYDAAGKQVRWLQYYLESKGVHKYYFMAGGARAYYKEMTDEFLAR</sequence>
<dbReference type="SUPFAM" id="SSF52821">
    <property type="entry name" value="Rhodanese/Cell cycle control phosphatase"/>
    <property type="match status" value="2"/>
</dbReference>
<accession>A0A3B1AB60</accession>
<organism evidence="2">
    <name type="scientific">hydrothermal vent metagenome</name>
    <dbReference type="NCBI Taxonomy" id="652676"/>
    <lineage>
        <taxon>unclassified sequences</taxon>
        <taxon>metagenomes</taxon>
        <taxon>ecological metagenomes</taxon>
    </lineage>
</organism>
<gene>
    <name evidence="2" type="ORF">MNBD_GAMMA20-2112</name>
</gene>
<dbReference type="PROSITE" id="PS50206">
    <property type="entry name" value="RHODANESE_3"/>
    <property type="match status" value="1"/>
</dbReference>
<reference evidence="2" key="1">
    <citation type="submission" date="2018-06" db="EMBL/GenBank/DDBJ databases">
        <authorList>
            <person name="Zhirakovskaya E."/>
        </authorList>
    </citation>
    <scope>NUCLEOTIDE SEQUENCE</scope>
</reference>
<dbReference type="InterPro" id="IPR050229">
    <property type="entry name" value="GlpE_sulfurtransferase"/>
</dbReference>
<evidence type="ECO:0000259" key="1">
    <source>
        <dbReference type="PROSITE" id="PS50206"/>
    </source>
</evidence>
<proteinExistence type="predicted"/>
<evidence type="ECO:0000313" key="2">
    <source>
        <dbReference type="EMBL" id="VAW95459.1"/>
    </source>
</evidence>
<name>A0A3B1AB60_9ZZZZ</name>
<dbReference type="Gene3D" id="3.40.250.10">
    <property type="entry name" value="Rhodanese-like domain"/>
    <property type="match status" value="2"/>
</dbReference>
<dbReference type="SMART" id="SM00450">
    <property type="entry name" value="RHOD"/>
    <property type="match status" value="2"/>
</dbReference>
<dbReference type="AlphaFoldDB" id="A0A3B1AB60"/>
<dbReference type="InterPro" id="IPR036873">
    <property type="entry name" value="Rhodanese-like_dom_sf"/>
</dbReference>
<dbReference type="InterPro" id="IPR001763">
    <property type="entry name" value="Rhodanese-like_dom"/>
</dbReference>
<dbReference type="PANTHER" id="PTHR43031:SF16">
    <property type="entry name" value="OXIDOREDUCTASE"/>
    <property type="match status" value="1"/>
</dbReference>
<dbReference type="Pfam" id="PF00581">
    <property type="entry name" value="Rhodanese"/>
    <property type="match status" value="1"/>
</dbReference>
<feature type="domain" description="Rhodanese" evidence="1">
    <location>
        <begin position="49"/>
        <end position="143"/>
    </location>
</feature>
<protein>
    <recommendedName>
        <fullName evidence="1">Rhodanese domain-containing protein</fullName>
    </recommendedName>
</protein>